<gene>
    <name evidence="4" type="ORF">H9841_11310</name>
</gene>
<accession>A0A9D2BZL3</accession>
<evidence type="ECO:0000313" key="4">
    <source>
        <dbReference type="EMBL" id="HIY22472.1"/>
    </source>
</evidence>
<dbReference type="Pfam" id="PF05076">
    <property type="entry name" value="SUFU"/>
    <property type="match status" value="1"/>
</dbReference>
<proteinExistence type="predicted"/>
<reference evidence="4" key="2">
    <citation type="submission" date="2021-04" db="EMBL/GenBank/DDBJ databases">
        <authorList>
            <person name="Gilroy R."/>
        </authorList>
    </citation>
    <scope>NUCLEOTIDE SEQUENCE</scope>
    <source>
        <strain evidence="4">ChiBcec16_6824</strain>
    </source>
</reference>
<feature type="domain" description="DUF7832" evidence="3">
    <location>
        <begin position="546"/>
        <end position="661"/>
    </location>
</feature>
<dbReference type="InterPro" id="IPR011990">
    <property type="entry name" value="TPR-like_helical_dom_sf"/>
</dbReference>
<dbReference type="InterPro" id="IPR037181">
    <property type="entry name" value="SUFU_N"/>
</dbReference>
<sequence length="700" mass="81599">MEDMVEGPRGYYPRMFEYIQRFVEAGVEEGRFTRRQARRDLQIALWYAYACINMDEYEFYHRAAQWMPTSEKNAKGCGVWYYRYSVSLMYCGRLEEARRYAELGAQEEPDYPWIWLQVGKLRSHFGDREGALEAVERGLALEPGDYEFETLRGEILSGATLEQMEFHWIDPELGQNLQEGGDADAEAKRQVISCLTLDPAGLERFMALFQPNPASYEKDDPYCSFSYLVQGRKVRLVFQMNEAALSKLDIDWLTTQKARLDDGRWLRQSTEEGEQGILDTVLVGLDRQIKLVCRLSGEPTRFFQVWLDEDGLPVQTTEPVELQRDGEEAPECYTPEEMEVVEQHIQSHFGPFQNVWHELVSPDIHVDICILPPSDERNYYTLVTMGMGAHRMNVPPELAGRQLERAELAIALPPDWKLGEEDLQNEEWYWPVRLLKVLARLPGQCDTWLGWGHTVDNQTPFAENTDLCAALLVGVQGAEEGAESCTLPGGDEVNFYQVIPLYREEMEYKQANSADELLERISDVGFVVRPDRDHPLEEEDWDGMILDDSRWHVESIREKKLPVEEITVLNHMAIYLRWCMEHDLMSVEFLEQHWDTAQRFQSDFSQLDLRVFIRDELDGRLCDDLFDEEGVAFARAYYGEEEQYPKDVDQHALEYFGEERYRSDEFQNEAYLFVPFDEAYYEAMAAVIQARFDDWQSRQD</sequence>
<name>A0A9D2BZL3_9FIRM</name>
<evidence type="ECO:0000259" key="3">
    <source>
        <dbReference type="Pfam" id="PF25191"/>
    </source>
</evidence>
<keyword evidence="1" id="KW-0802">TPR repeat</keyword>
<comment type="caution">
    <text evidence="4">The sequence shown here is derived from an EMBL/GenBank/DDBJ whole genome shotgun (WGS) entry which is preliminary data.</text>
</comment>
<feature type="repeat" description="TPR" evidence="1">
    <location>
        <begin position="112"/>
        <end position="145"/>
    </location>
</feature>
<dbReference type="Proteomes" id="UP000823868">
    <property type="component" value="Unassembled WGS sequence"/>
</dbReference>
<feature type="domain" description="Suppressor of fused-like" evidence="2">
    <location>
        <begin position="364"/>
        <end position="527"/>
    </location>
</feature>
<evidence type="ECO:0000313" key="5">
    <source>
        <dbReference type="Proteomes" id="UP000823868"/>
    </source>
</evidence>
<dbReference type="InterPro" id="IPR019734">
    <property type="entry name" value="TPR_rpt"/>
</dbReference>
<dbReference type="SUPFAM" id="SSF48452">
    <property type="entry name" value="TPR-like"/>
    <property type="match status" value="1"/>
</dbReference>
<dbReference type="Pfam" id="PF25191">
    <property type="entry name" value="DUF7832"/>
    <property type="match status" value="1"/>
</dbReference>
<dbReference type="PROSITE" id="PS50005">
    <property type="entry name" value="TPR"/>
    <property type="match status" value="1"/>
</dbReference>
<evidence type="ECO:0000256" key="1">
    <source>
        <dbReference type="PROSITE-ProRule" id="PRU00339"/>
    </source>
</evidence>
<dbReference type="AlphaFoldDB" id="A0A9D2BZL3"/>
<dbReference type="InterPro" id="IPR057154">
    <property type="entry name" value="DUF7832"/>
</dbReference>
<dbReference type="InterPro" id="IPR020941">
    <property type="entry name" value="SUFU-like_domain"/>
</dbReference>
<organism evidence="4 5">
    <name type="scientific">Candidatus Flavonifractor merdigallinarum</name>
    <dbReference type="NCBI Taxonomy" id="2838589"/>
    <lineage>
        <taxon>Bacteria</taxon>
        <taxon>Bacillati</taxon>
        <taxon>Bacillota</taxon>
        <taxon>Clostridia</taxon>
        <taxon>Eubacteriales</taxon>
        <taxon>Oscillospiraceae</taxon>
        <taxon>Flavonifractor</taxon>
    </lineage>
</organism>
<dbReference type="EMBL" id="DXDX01000204">
    <property type="protein sequence ID" value="HIY22472.1"/>
    <property type="molecule type" value="Genomic_DNA"/>
</dbReference>
<protein>
    <submittedName>
        <fullName evidence="4">Suppressor of fused domain protein</fullName>
    </submittedName>
</protein>
<dbReference type="Gene3D" id="1.25.40.10">
    <property type="entry name" value="Tetratricopeptide repeat domain"/>
    <property type="match status" value="1"/>
</dbReference>
<reference evidence="4" key="1">
    <citation type="journal article" date="2021" name="PeerJ">
        <title>Extensive microbial diversity within the chicken gut microbiome revealed by metagenomics and culture.</title>
        <authorList>
            <person name="Gilroy R."/>
            <person name="Ravi A."/>
            <person name="Getino M."/>
            <person name="Pursley I."/>
            <person name="Horton D.L."/>
            <person name="Alikhan N.F."/>
            <person name="Baker D."/>
            <person name="Gharbi K."/>
            <person name="Hall N."/>
            <person name="Watson M."/>
            <person name="Adriaenssens E.M."/>
            <person name="Foster-Nyarko E."/>
            <person name="Jarju S."/>
            <person name="Secka A."/>
            <person name="Antonio M."/>
            <person name="Oren A."/>
            <person name="Chaudhuri R.R."/>
            <person name="La Ragione R."/>
            <person name="Hildebrand F."/>
            <person name="Pallen M.J."/>
        </authorList>
    </citation>
    <scope>NUCLEOTIDE SEQUENCE</scope>
    <source>
        <strain evidence="4">ChiBcec16_6824</strain>
    </source>
</reference>
<dbReference type="SUPFAM" id="SSF103359">
    <property type="entry name" value="Suppressor of Fused, N-terminal domain"/>
    <property type="match status" value="1"/>
</dbReference>
<evidence type="ECO:0000259" key="2">
    <source>
        <dbReference type="Pfam" id="PF05076"/>
    </source>
</evidence>